<keyword evidence="4" id="KW-1185">Reference proteome</keyword>
<reference evidence="3 4" key="1">
    <citation type="submission" date="2015-10" db="EMBL/GenBank/DDBJ databases">
        <authorList>
            <person name="Ju K.-S."/>
            <person name="Doroghazi J.R."/>
            <person name="Metcalf W.W."/>
        </authorList>
    </citation>
    <scope>NUCLEOTIDE SEQUENCE [LARGE SCALE GENOMIC DNA]</scope>
    <source>
        <strain evidence="3 4">NRRL B-24793</strain>
    </source>
</reference>
<keyword evidence="2" id="KW-0472">Membrane</keyword>
<feature type="compositionally biased region" description="Basic residues" evidence="1">
    <location>
        <begin position="153"/>
        <end position="165"/>
    </location>
</feature>
<feature type="compositionally biased region" description="Gly residues" evidence="1">
    <location>
        <begin position="102"/>
        <end position="131"/>
    </location>
</feature>
<feature type="region of interest" description="Disordered" evidence="1">
    <location>
        <begin position="38"/>
        <end position="59"/>
    </location>
</feature>
<protein>
    <submittedName>
        <fullName evidence="3">Uncharacterized protein</fullName>
    </submittedName>
</protein>
<comment type="caution">
    <text evidence="3">The sequence shown here is derived from an EMBL/GenBank/DDBJ whole genome shotgun (WGS) entry which is preliminary data.</text>
</comment>
<feature type="compositionally biased region" description="Basic residues" evidence="1">
    <location>
        <begin position="44"/>
        <end position="54"/>
    </location>
</feature>
<sequence length="311" mass="33360">MPTSVLLAVLAAAGLLALAPALVRRYDAAERLVAERAQSTARVLQRRRRRRTVPGRRPVNAPRALVVTLSEDAASGELAPPVSGVPAQRRRSDEPADSPSGRSGGPSSGRSGGSPSGRSGGARSGRSGESGGALSRRSGRPSRLRSVPPAAGRGRRRPDRRRPHTPAIYRRRRVLAALFLLNAVEMVGVAVVGPGFWISFAVTATLLLVYVVHLRARALADQRRRRARAREAAWLAARQAEVRREQARRAAARREAQRRLAAQREAVRRAAMGLDRPADLPPAANGGSVSYRRTGGLRGRPYEAGRGSHSA</sequence>
<proteinExistence type="predicted"/>
<evidence type="ECO:0000256" key="1">
    <source>
        <dbReference type="SAM" id="MobiDB-lite"/>
    </source>
</evidence>
<dbReference type="EMBL" id="LMWI01000001">
    <property type="protein sequence ID" value="KUJ48190.1"/>
    <property type="molecule type" value="Genomic_DNA"/>
</dbReference>
<organism evidence="3 4">
    <name type="scientific">Micromonospora maris</name>
    <dbReference type="NCBI Taxonomy" id="1003110"/>
    <lineage>
        <taxon>Bacteria</taxon>
        <taxon>Bacillati</taxon>
        <taxon>Actinomycetota</taxon>
        <taxon>Actinomycetes</taxon>
        <taxon>Micromonosporales</taxon>
        <taxon>Micromonosporaceae</taxon>
        <taxon>Micromonospora</taxon>
    </lineage>
</organism>
<feature type="region of interest" description="Disordered" evidence="1">
    <location>
        <begin position="72"/>
        <end position="165"/>
    </location>
</feature>
<feature type="region of interest" description="Disordered" evidence="1">
    <location>
        <begin position="272"/>
        <end position="311"/>
    </location>
</feature>
<dbReference type="AlphaFoldDB" id="A0A9X0I715"/>
<keyword evidence="2" id="KW-0812">Transmembrane</keyword>
<keyword evidence="2" id="KW-1133">Transmembrane helix</keyword>
<evidence type="ECO:0000313" key="3">
    <source>
        <dbReference type="EMBL" id="KUJ48190.1"/>
    </source>
</evidence>
<name>A0A9X0I715_9ACTN</name>
<dbReference type="Proteomes" id="UP000053246">
    <property type="component" value="Unassembled WGS sequence"/>
</dbReference>
<accession>A0A9X0I715</accession>
<gene>
    <name evidence="3" type="ORF">ADL17_03730</name>
</gene>
<evidence type="ECO:0000256" key="2">
    <source>
        <dbReference type="SAM" id="Phobius"/>
    </source>
</evidence>
<feature type="transmembrane region" description="Helical" evidence="2">
    <location>
        <begin position="196"/>
        <end position="216"/>
    </location>
</feature>
<evidence type="ECO:0000313" key="4">
    <source>
        <dbReference type="Proteomes" id="UP000053246"/>
    </source>
</evidence>